<sequence length="515" mass="58483">MAITLTSLPIEVLNQICRSLPRHRDVSNFRLACHRLADVGLPALLPRLTVQLFPESLERLCDIASDPVLKHHVFIIVFVMDVFNPDGATFEEWQDKIAEMAEDGHPDVDFEMLSNTEEMEISWESYKLLLSRQEDAFRALESEMVQEALQQFRNLNYLEIRYSNRRDGISRDQTFTNIRTRHPYIDKESHPFCPSDPASMYMGLPGIKPLRSLLRGIGKPGLKTLRVEALDAHFFNGNLTTEAAEFESLLGTLRDLNTLELNITHDVDGIDSAVSSLTTDRLATFLSSAPQLEDIDIQFGDEPIDFWVEVANILPLEYPWPNLRRLRLSTVEFTPPVFLDFLRGQRSLEILELHDCQLPVGTTHSWGDFFAPLALQFDLKSLSLSGKFAWAQPDGQEPLYINMLDAVDDMELQVFEALNMVVCSNELDAFLQSEVAMGEDLDVGAVKEGIIRSLMDRPPNRVADITMRIPTDYARYFKHFALVTDSSDWGRGGMWVSGYARTLRPVVEGPEAPRF</sequence>
<dbReference type="InterPro" id="IPR032675">
    <property type="entry name" value="LRR_dom_sf"/>
</dbReference>
<evidence type="ECO:0000313" key="2">
    <source>
        <dbReference type="Proteomes" id="UP000766486"/>
    </source>
</evidence>
<proteinExistence type="predicted"/>
<dbReference type="Proteomes" id="UP000766486">
    <property type="component" value="Unassembled WGS sequence"/>
</dbReference>
<protein>
    <recommendedName>
        <fullName evidence="3">F-box domain-containing protein</fullName>
    </recommendedName>
</protein>
<accession>A0ABY6UFE8</accession>
<dbReference type="EMBL" id="CABFNS010000812">
    <property type="protein sequence ID" value="VUC29890.1"/>
    <property type="molecule type" value="Genomic_DNA"/>
</dbReference>
<name>A0ABY6UFE8_BIOOC</name>
<reference evidence="1 2" key="1">
    <citation type="submission" date="2019-06" db="EMBL/GenBank/DDBJ databases">
        <authorList>
            <person name="Broberg M."/>
        </authorList>
    </citation>
    <scope>NUCLEOTIDE SEQUENCE [LARGE SCALE GENOMIC DNA]</scope>
</reference>
<evidence type="ECO:0008006" key="3">
    <source>
        <dbReference type="Google" id="ProtNLM"/>
    </source>
</evidence>
<evidence type="ECO:0000313" key="1">
    <source>
        <dbReference type="EMBL" id="VUC29890.1"/>
    </source>
</evidence>
<comment type="caution">
    <text evidence="1">The sequence shown here is derived from an EMBL/GenBank/DDBJ whole genome shotgun (WGS) entry which is preliminary data.</text>
</comment>
<dbReference type="SUPFAM" id="SSF52047">
    <property type="entry name" value="RNI-like"/>
    <property type="match status" value="1"/>
</dbReference>
<keyword evidence="2" id="KW-1185">Reference proteome</keyword>
<organism evidence="1 2">
    <name type="scientific">Bionectria ochroleuca</name>
    <name type="common">Gliocladium roseum</name>
    <dbReference type="NCBI Taxonomy" id="29856"/>
    <lineage>
        <taxon>Eukaryota</taxon>
        <taxon>Fungi</taxon>
        <taxon>Dikarya</taxon>
        <taxon>Ascomycota</taxon>
        <taxon>Pezizomycotina</taxon>
        <taxon>Sordariomycetes</taxon>
        <taxon>Hypocreomycetidae</taxon>
        <taxon>Hypocreales</taxon>
        <taxon>Bionectriaceae</taxon>
        <taxon>Clonostachys</taxon>
    </lineage>
</organism>
<dbReference type="Gene3D" id="3.80.10.10">
    <property type="entry name" value="Ribonuclease Inhibitor"/>
    <property type="match status" value="1"/>
</dbReference>
<gene>
    <name evidence="1" type="ORF">CLO192961_LOCUS273212</name>
</gene>